<name>A0A2U2C000_9BACT</name>
<dbReference type="AlphaFoldDB" id="A0A2U2C000"/>
<dbReference type="STRING" id="28200.GCA_001572935_01273"/>
<dbReference type="PROSITE" id="PS51664">
    <property type="entry name" value="YCAO"/>
    <property type="match status" value="1"/>
</dbReference>
<reference evidence="2 3" key="1">
    <citation type="submission" date="2018-05" db="EMBL/GenBank/DDBJ databases">
        <title>Antimicrobial susceptibility testing and genomic analysis of Arcobacter skirrowii strains and one Arcobacter butzleri isolated from German poultry farms.</title>
        <authorList>
            <person name="Haenel I."/>
            <person name="Hotzel H."/>
            <person name="Tomaso H."/>
            <person name="Busch A."/>
        </authorList>
    </citation>
    <scope>NUCLEOTIDE SEQUENCE [LARGE SCALE GENOMIC DNA]</scope>
    <source>
        <strain evidence="3">v</strain>
    </source>
</reference>
<dbReference type="Proteomes" id="UP000245014">
    <property type="component" value="Unassembled WGS sequence"/>
</dbReference>
<protein>
    <recommendedName>
        <fullName evidence="1">YcaO domain-containing protein</fullName>
    </recommendedName>
</protein>
<accession>A0A2U2C000</accession>
<proteinExistence type="predicted"/>
<dbReference type="Gene3D" id="3.30.1330.230">
    <property type="match status" value="1"/>
</dbReference>
<dbReference type="PANTHER" id="PTHR37809:SF1">
    <property type="entry name" value="RIBOSOMAL PROTEIN S12 METHYLTHIOTRANSFERASE ACCESSORY FACTOR YCAO"/>
    <property type="match status" value="1"/>
</dbReference>
<dbReference type="PANTHER" id="PTHR37809">
    <property type="entry name" value="RIBOSOMAL PROTEIN S12 METHYLTHIOTRANSFERASE ACCESSORY FACTOR YCAO"/>
    <property type="match status" value="1"/>
</dbReference>
<evidence type="ECO:0000313" key="3">
    <source>
        <dbReference type="Proteomes" id="UP000245014"/>
    </source>
</evidence>
<comment type="caution">
    <text evidence="2">The sequence shown here is derived from an EMBL/GenBank/DDBJ whole genome shotgun (WGS) entry which is preliminary data.</text>
</comment>
<gene>
    <name evidence="2" type="ORF">DF188_06040</name>
</gene>
<dbReference type="NCBIfam" id="TIGR00702">
    <property type="entry name" value="YcaO-type kinase domain"/>
    <property type="match status" value="1"/>
</dbReference>
<dbReference type="Pfam" id="PF02624">
    <property type="entry name" value="YcaO"/>
    <property type="match status" value="1"/>
</dbReference>
<evidence type="ECO:0000259" key="1">
    <source>
        <dbReference type="PROSITE" id="PS51664"/>
    </source>
</evidence>
<feature type="domain" description="YcaO" evidence="1">
    <location>
        <begin position="58"/>
        <end position="413"/>
    </location>
</feature>
<dbReference type="RefSeq" id="WP_109158475.1">
    <property type="nucleotide sequence ID" value="NZ_QEYI01000004.1"/>
</dbReference>
<dbReference type="InterPro" id="IPR003776">
    <property type="entry name" value="YcaO-like_dom"/>
</dbReference>
<evidence type="ECO:0000313" key="2">
    <source>
        <dbReference type="EMBL" id="PWE21066.1"/>
    </source>
</evidence>
<dbReference type="EMBL" id="QEYI01000004">
    <property type="protein sequence ID" value="PWE21066.1"/>
    <property type="molecule type" value="Genomic_DNA"/>
</dbReference>
<organism evidence="2 3">
    <name type="scientific">Aliarcobacter skirrowii</name>
    <dbReference type="NCBI Taxonomy" id="28200"/>
    <lineage>
        <taxon>Bacteria</taxon>
        <taxon>Pseudomonadati</taxon>
        <taxon>Campylobacterota</taxon>
        <taxon>Epsilonproteobacteria</taxon>
        <taxon>Campylobacterales</taxon>
        <taxon>Arcobacteraceae</taxon>
        <taxon>Aliarcobacter</taxon>
    </lineage>
</organism>
<sequence>MNFISKDAPLEVSLTKMKKIIDDFGYKIKLSKEKNPVKNSFSINLSFEGANNFIFSNGKGSLLNSCLASAYGEFIERLQTNLYFNDFYLEDRKFFIDQKEFDKNEDFLDDEIKKYYTMEGLEEDDFLDFNSNNFDKIVSLPFINQTTKKKIYFPTSILSNLYASNGLSTGNTQNEAKVQALCEIFERYVKLKVIAEGLALPEFPKELIKTFTKISQDIESLEKHGFILKVYDASLNGKYPVTAIAFINPKNNTLFLSFGSHSILEVSIERTLTELLQGRDIDELDGFEKPSFDLEDISSSSNLESHFVDSNAKVAIQFLNKNKSFTYTPWIFEEEDSTKQFELLKNILDSENKTIYLREYDYLGFYSCQMIVPNFSEIYPLEDLIYNNKNQGKLIREFILNKESYDLDELFDELSGFDDSVNMGAFIGVIFKEDFSLGEFKADILIKQKEYEEAIFYLEQSNKDFNYTLAQVLRVYQENLNFDDYKDAFVDIFTKDSIEKSLNIIEGKESLISLEFADAYKNILKLFDSKSHRR</sequence>